<evidence type="ECO:0000256" key="1">
    <source>
        <dbReference type="ARBA" id="ARBA00022691"/>
    </source>
</evidence>
<dbReference type="Proteomes" id="UP000261052">
    <property type="component" value="Unassembled WGS sequence"/>
</dbReference>
<dbReference type="SFLD" id="SFLDG01067">
    <property type="entry name" value="SPASM/twitch_domain_containing"/>
    <property type="match status" value="1"/>
</dbReference>
<dbReference type="InterPro" id="IPR050377">
    <property type="entry name" value="Radical_SAM_PqqE_MftC-like"/>
</dbReference>
<evidence type="ECO:0000256" key="4">
    <source>
        <dbReference type="ARBA" id="ARBA00023014"/>
    </source>
</evidence>
<feature type="domain" description="Radical SAM core" evidence="5">
    <location>
        <begin position="54"/>
        <end position="184"/>
    </location>
</feature>
<dbReference type="CDD" id="cd01335">
    <property type="entry name" value="Radical_SAM"/>
    <property type="match status" value="1"/>
</dbReference>
<dbReference type="GO" id="GO:0051536">
    <property type="term" value="F:iron-sulfur cluster binding"/>
    <property type="evidence" value="ECO:0007669"/>
    <property type="project" value="UniProtKB-KW"/>
</dbReference>
<dbReference type="PANTHER" id="PTHR11228">
    <property type="entry name" value="RADICAL SAM DOMAIN PROTEIN"/>
    <property type="match status" value="1"/>
</dbReference>
<dbReference type="InterPro" id="IPR058240">
    <property type="entry name" value="rSAM_sf"/>
</dbReference>
<dbReference type="GO" id="GO:0046872">
    <property type="term" value="F:metal ion binding"/>
    <property type="evidence" value="ECO:0007669"/>
    <property type="project" value="UniProtKB-KW"/>
</dbReference>
<keyword evidence="1" id="KW-0949">S-adenosyl-L-methionine</keyword>
<dbReference type="RefSeq" id="WP_117685627.1">
    <property type="nucleotide sequence ID" value="NZ_QSQP01000005.1"/>
</dbReference>
<keyword evidence="2" id="KW-0479">Metal-binding</keyword>
<dbReference type="PANTHER" id="PTHR11228:SF7">
    <property type="entry name" value="PQQA PEPTIDE CYCLASE"/>
    <property type="match status" value="1"/>
</dbReference>
<evidence type="ECO:0000259" key="5">
    <source>
        <dbReference type="Pfam" id="PF04055"/>
    </source>
</evidence>
<keyword evidence="3" id="KW-0408">Iron</keyword>
<gene>
    <name evidence="6" type="ORF">DXD13_05750</name>
</gene>
<dbReference type="SUPFAM" id="SSF102114">
    <property type="entry name" value="Radical SAM enzymes"/>
    <property type="match status" value="1"/>
</dbReference>
<reference evidence="6 7" key="1">
    <citation type="submission" date="2018-08" db="EMBL/GenBank/DDBJ databases">
        <title>A genome reference for cultivated species of the human gut microbiota.</title>
        <authorList>
            <person name="Zou Y."/>
            <person name="Xue W."/>
            <person name="Luo G."/>
        </authorList>
    </citation>
    <scope>NUCLEOTIDE SEQUENCE [LARGE SCALE GENOMIC DNA]</scope>
    <source>
        <strain evidence="6 7">TF11-15AC</strain>
    </source>
</reference>
<dbReference type="AlphaFoldDB" id="A0A3E4M2E7"/>
<name>A0A3E4M2E7_9FIRM</name>
<keyword evidence="4" id="KW-0411">Iron-sulfur</keyword>
<evidence type="ECO:0000256" key="2">
    <source>
        <dbReference type="ARBA" id="ARBA00022723"/>
    </source>
</evidence>
<evidence type="ECO:0000256" key="3">
    <source>
        <dbReference type="ARBA" id="ARBA00023004"/>
    </source>
</evidence>
<protein>
    <submittedName>
        <fullName evidence="6">Radical SAM protein</fullName>
    </submittedName>
</protein>
<evidence type="ECO:0000313" key="6">
    <source>
        <dbReference type="EMBL" id="RGK43910.1"/>
    </source>
</evidence>
<organism evidence="6 7">
    <name type="scientific">Agathobacter rectalis</name>
    <dbReference type="NCBI Taxonomy" id="39491"/>
    <lineage>
        <taxon>Bacteria</taxon>
        <taxon>Bacillati</taxon>
        <taxon>Bacillota</taxon>
        <taxon>Clostridia</taxon>
        <taxon>Lachnospirales</taxon>
        <taxon>Lachnospiraceae</taxon>
        <taxon>Agathobacter</taxon>
    </lineage>
</organism>
<evidence type="ECO:0000313" key="7">
    <source>
        <dbReference type="Proteomes" id="UP000261052"/>
    </source>
</evidence>
<accession>A0A3E4M2E7</accession>
<comment type="caution">
    <text evidence="6">The sequence shown here is derived from an EMBL/GenBank/DDBJ whole genome shotgun (WGS) entry which is preliminary data.</text>
</comment>
<dbReference type="EMBL" id="QSQP01000005">
    <property type="protein sequence ID" value="RGK43910.1"/>
    <property type="molecule type" value="Genomic_DNA"/>
</dbReference>
<dbReference type="InterPro" id="IPR013785">
    <property type="entry name" value="Aldolase_TIM"/>
</dbReference>
<dbReference type="InterPro" id="IPR007197">
    <property type="entry name" value="rSAM"/>
</dbReference>
<dbReference type="Pfam" id="PF04055">
    <property type="entry name" value="Radical_SAM"/>
    <property type="match status" value="1"/>
</dbReference>
<dbReference type="Gene3D" id="3.20.20.70">
    <property type="entry name" value="Aldolase class I"/>
    <property type="match status" value="1"/>
</dbReference>
<proteinExistence type="predicted"/>
<dbReference type="GO" id="GO:0003824">
    <property type="term" value="F:catalytic activity"/>
    <property type="evidence" value="ECO:0007669"/>
    <property type="project" value="InterPro"/>
</dbReference>
<sequence>MEKEKTVRKLINNKIIFYNKAQDVIYDNMNKEKTINNGNEYQRILANDIYDTIYEVTTKCNQFCENCFSESDSTSKEEMDFEFIYKDILSKQKDRIRVAITGGEPFLHSEIERILNLPTIFKDIEFVINTNGNYFLREKLYDLVVNNDWLVTYSIHGKKATHNCYTNSAGYDAIVNNIKMLQGKVCMHIYSVINRYMSKEDIDDVILLKEKYDIDFVRFIIPRNFGRVLPVYDEKLVSYIREVSSGRSDVGIKSEKSLSELINVNKISRLAR</sequence>
<dbReference type="SFLD" id="SFLDS00029">
    <property type="entry name" value="Radical_SAM"/>
    <property type="match status" value="1"/>
</dbReference>